<evidence type="ECO:0000256" key="2">
    <source>
        <dbReference type="ARBA" id="ARBA00022527"/>
    </source>
</evidence>
<dbReference type="SUPFAM" id="SSF56112">
    <property type="entry name" value="Protein kinase-like (PK-like)"/>
    <property type="match status" value="2"/>
</dbReference>
<dbReference type="InterPro" id="IPR036621">
    <property type="entry name" value="Anticodon-bd_dom_sf"/>
</dbReference>
<feature type="domain" description="Protein kinase" evidence="15">
    <location>
        <begin position="552"/>
        <end position="946"/>
    </location>
</feature>
<evidence type="ECO:0000256" key="11">
    <source>
        <dbReference type="PIRSR" id="PIRSR000660-2"/>
    </source>
</evidence>
<dbReference type="InterPro" id="IPR017441">
    <property type="entry name" value="Protein_kinase_ATP_BS"/>
</dbReference>
<dbReference type="GO" id="GO:0000077">
    <property type="term" value="P:DNA damage checkpoint signaling"/>
    <property type="evidence" value="ECO:0007669"/>
    <property type="project" value="InterPro"/>
</dbReference>
<evidence type="ECO:0000259" key="16">
    <source>
        <dbReference type="PROSITE" id="PS50908"/>
    </source>
</evidence>
<evidence type="ECO:0000256" key="3">
    <source>
        <dbReference type="ARBA" id="ARBA00022679"/>
    </source>
</evidence>
<dbReference type="Gene3D" id="3.30.200.20">
    <property type="entry name" value="Phosphorylase Kinase, domain 1"/>
    <property type="match status" value="1"/>
</dbReference>
<sequence length="1592" mass="177981">MESTEELQKLEITALRSIYADEFIDCPPPKVWKGAGRLPEFIIRVGHPDAAEKINLNLRVKFPKTYPSFAYALFTIDKPFRGITPDQVSKLTHGINIEAQKLKGSEMVFQIVTFVQEWLVSNISPPVEVVGSLALQMNQRAMDEERARRQREAEDLQREQERAAKEAEKIQAQIKEDAMRQLLAREEFKARHRANSESTAVPVAGDTLTESFDEMEVNGLRFNTVKLFHPRNEGLGTVYLAEPVCDDVHTTFPLELFVVTFDTHYYTTSQGRKKIKQVEAEIQRLVAIRHPNLLSVFAVKLNLPHSSGPPQLMVLSEQAPPLTLHHVLEDTEALREDRAKDYLRQILASLNAIHAGDLFHRGITTRCIGLVSRDHPTQTKQIKLGKVCYYTRLLDLHRSNGFGSKNINVEEQQISEGWLSREVQNESSLLYTRQRDIHAAGIVVLQMLLGLDVTERFSDAQAAIHSSSISPLLARIALDMIEPPKRAHVTCLTILADLAEQHAHGVKTAPIAISDSAKTPRVLPPSAYGSPDPDYFRMPTRPRQSSRWKEDWEELELLGKGAFGSVVKARNKIDGRIYAVKKIRLRASQKDTKIFREVNALSRLSHRFIVRYYTTWVETSEITSAVPSDDEGAEDDEDGLTSVPNSGSGAKENGSGSHPLTSGGFSIDLSDLDGSQSRWSFPSIHFSRSRSPESGESSGSGSCGSDGANGDGSGSSSEEINRGHLKGLFAKKTTMLQGLMTPPLVMTRTLYIQMEFVERQTLKERVDEGISEDEAWRLFLQILDALVHMSTLGILHRDIKLTNIFIDAKGDCKVGDFGLATSSLAAVDPSDVSPRAVAPEADMTLEVGTRLYIAPEVQSKNRGPKTRNHNKADMYSLGVVFFEMNYKFSTASERIAVIEDLRKPGIFFPPSWNASRTRQRDIITSLLQHDPNDRPIAAELSQSPLLPQRMEDEYFKGALKLIAKPDSPHLQTVLSSLFNQPPKPSRGVLYDYEAADVPDHATLNDTVIERLSAVFRLHGAIDMEPPLLMPITDLEDLKNHATFIDRHGDILMLPNNILVPFARLAARVNTKRIKRFHIADVYRPNQLAGHPKMSKAAAFDIITQDLKWGPIAAGAEIISIADECLTSFPNLATNYEIRISHAQIIELALSRLPAGQRDGVVDILSQAKSSVSQKRALLLKKGLLRSTADELEVLSDSDDEIDDLLSRLEKISPAFVILIQPYVDEIKRTIQYTAASGVTKPIYFHPLMLGGHLQYFKDGVIVEVVRKNKPAEVLAAGGRYESLITRYSPLKAKADSICAVGIQIAVDKITSAIATYQSASLKALMKENRSFGFWSPRRCDVYVVSYHPGYLQERLEVVTYLWQHNISADIMYESGLPDAENENYADMCAREGILFTVYPRPRTTGRREQAAFKVKSILKGTEYELSKQELVGWLQQQIAEQKRFDLSTSGVPVHSEGTLSNIPTKSTKEAPTTSSDLQLILPVDTKKQRKHVKQLFMDRAYETSIQLKNSIQNGLPTLAVDVPPTVFEAMVRNSSWITDEEAWKAMLSLFPPQSTAYAQQIREAAAKKRAESHRFLILFAVRDEKVQLLSLQ</sequence>
<feature type="binding site" evidence="11">
    <location>
        <position position="581"/>
    </location>
    <ligand>
        <name>ATP</name>
        <dbReference type="ChEBI" id="CHEBI:30616"/>
    </ligand>
</feature>
<dbReference type="Gene3D" id="3.40.50.800">
    <property type="entry name" value="Anticodon-binding domain"/>
    <property type="match status" value="1"/>
</dbReference>
<dbReference type="Gene3D" id="3.10.110.10">
    <property type="entry name" value="Ubiquitin Conjugating Enzyme"/>
    <property type="match status" value="1"/>
</dbReference>
<evidence type="ECO:0000256" key="14">
    <source>
        <dbReference type="SAM" id="MobiDB-lite"/>
    </source>
</evidence>
<keyword evidence="18" id="KW-1185">Reference proteome</keyword>
<dbReference type="CDD" id="cd23823">
    <property type="entry name" value="RWD_GCN2"/>
    <property type="match status" value="1"/>
</dbReference>
<evidence type="ECO:0000256" key="9">
    <source>
        <dbReference type="ARBA" id="ARBA00048679"/>
    </source>
</evidence>
<gene>
    <name evidence="17" type="ORF">M378DRAFT_906708</name>
</gene>
<feature type="compositionally biased region" description="Polar residues" evidence="14">
    <location>
        <begin position="642"/>
        <end position="664"/>
    </location>
</feature>
<dbReference type="GO" id="GO:1990625">
    <property type="term" value="P:negative regulation of cytoplasmic translational initiation in response to stress"/>
    <property type="evidence" value="ECO:0007669"/>
    <property type="project" value="TreeGrafter"/>
</dbReference>
<comment type="catalytic activity">
    <reaction evidence="8">
        <text>L-threonyl-[protein] + ATP = O-phospho-L-threonyl-[protein] + ADP + H(+)</text>
        <dbReference type="Rhea" id="RHEA:46608"/>
        <dbReference type="Rhea" id="RHEA-COMP:11060"/>
        <dbReference type="Rhea" id="RHEA-COMP:11605"/>
        <dbReference type="ChEBI" id="CHEBI:15378"/>
        <dbReference type="ChEBI" id="CHEBI:30013"/>
        <dbReference type="ChEBI" id="CHEBI:30616"/>
        <dbReference type="ChEBI" id="CHEBI:61977"/>
        <dbReference type="ChEBI" id="CHEBI:456216"/>
        <dbReference type="EC" id="2.7.11.1"/>
    </reaction>
</comment>
<dbReference type="PROSITE" id="PS00107">
    <property type="entry name" value="PROTEIN_KINASE_ATP"/>
    <property type="match status" value="1"/>
</dbReference>
<feature type="domain" description="Protein kinase" evidence="15">
    <location>
        <begin position="224"/>
        <end position="522"/>
    </location>
</feature>
<dbReference type="InterPro" id="IPR024435">
    <property type="entry name" value="HisRS-related_dom"/>
</dbReference>
<keyword evidence="6 11" id="KW-0067">ATP-binding</keyword>
<dbReference type="PANTHER" id="PTHR11042:SF136">
    <property type="entry name" value="EIF-2-ALPHA KINASE GCN2"/>
    <property type="match status" value="1"/>
</dbReference>
<dbReference type="InterPro" id="IPR050339">
    <property type="entry name" value="CC_SR_Kinase"/>
</dbReference>
<keyword evidence="4 11" id="KW-0547">Nucleotide-binding</keyword>
<dbReference type="GO" id="GO:0005524">
    <property type="term" value="F:ATP binding"/>
    <property type="evidence" value="ECO:0007669"/>
    <property type="project" value="UniProtKB-UniRule"/>
</dbReference>
<comment type="similarity">
    <text evidence="7">Belongs to the protein kinase superfamily. Ser/Thr protein kinase family. GCN2 subfamily.</text>
</comment>
<accession>A0A0C2WWN6</accession>
<feature type="domain" description="RWD" evidence="16">
    <location>
        <begin position="10"/>
        <end position="122"/>
    </location>
</feature>
<dbReference type="SUPFAM" id="SSF55681">
    <property type="entry name" value="Class II aaRS and biotin synthetases"/>
    <property type="match status" value="1"/>
</dbReference>
<proteinExistence type="inferred from homology"/>
<dbReference type="HOGENOM" id="CLU_001222_2_0_1"/>
<feature type="region of interest" description="Disordered" evidence="14">
    <location>
        <begin position="625"/>
        <end position="667"/>
    </location>
</feature>
<dbReference type="Pfam" id="PF12745">
    <property type="entry name" value="HGTP_anticodon2"/>
    <property type="match status" value="1"/>
</dbReference>
<keyword evidence="3" id="KW-0808">Transferase</keyword>
<evidence type="ECO:0000313" key="18">
    <source>
        <dbReference type="Proteomes" id="UP000054549"/>
    </source>
</evidence>
<dbReference type="PIRSF" id="PIRSF000660">
    <property type="entry name" value="Ser/Thr_PK_GCN2"/>
    <property type="match status" value="1"/>
</dbReference>
<dbReference type="STRING" id="946122.A0A0C2WWN6"/>
<evidence type="ECO:0000259" key="15">
    <source>
        <dbReference type="PROSITE" id="PS50011"/>
    </source>
</evidence>
<keyword evidence="2" id="KW-0723">Serine/threonine-protein kinase</keyword>
<dbReference type="GO" id="GO:0005634">
    <property type="term" value="C:nucleus"/>
    <property type="evidence" value="ECO:0007669"/>
    <property type="project" value="TreeGrafter"/>
</dbReference>
<dbReference type="InterPro" id="IPR006575">
    <property type="entry name" value="RWD_dom"/>
</dbReference>
<feature type="binding site" evidence="11">
    <location>
        <begin position="558"/>
        <end position="566"/>
    </location>
    <ligand>
        <name>ATP</name>
        <dbReference type="ChEBI" id="CHEBI:30616"/>
    </ligand>
</feature>
<dbReference type="Gene3D" id="1.10.510.10">
    <property type="entry name" value="Transferase(Phosphotransferase) domain 1"/>
    <property type="match status" value="2"/>
</dbReference>
<dbReference type="EC" id="2.7.11.1" evidence="1"/>
<protein>
    <recommendedName>
        <fullName evidence="1">non-specific serine/threonine protein kinase</fullName>
        <ecNumber evidence="1">2.7.11.1</ecNumber>
    </recommendedName>
</protein>
<dbReference type="Proteomes" id="UP000054549">
    <property type="component" value="Unassembled WGS sequence"/>
</dbReference>
<evidence type="ECO:0000256" key="5">
    <source>
        <dbReference type="ARBA" id="ARBA00022777"/>
    </source>
</evidence>
<dbReference type="InterPro" id="IPR008271">
    <property type="entry name" value="Ser/Thr_kinase_AS"/>
</dbReference>
<dbReference type="PROSITE" id="PS50011">
    <property type="entry name" value="PROTEIN_KINASE_DOM"/>
    <property type="match status" value="2"/>
</dbReference>
<dbReference type="PROSITE" id="PS00108">
    <property type="entry name" value="PROTEIN_KINASE_ST"/>
    <property type="match status" value="1"/>
</dbReference>
<evidence type="ECO:0000256" key="8">
    <source>
        <dbReference type="ARBA" id="ARBA00047899"/>
    </source>
</evidence>
<evidence type="ECO:0000256" key="6">
    <source>
        <dbReference type="ARBA" id="ARBA00022840"/>
    </source>
</evidence>
<organism evidence="17 18">
    <name type="scientific">Amanita muscaria (strain Koide BX008)</name>
    <dbReference type="NCBI Taxonomy" id="946122"/>
    <lineage>
        <taxon>Eukaryota</taxon>
        <taxon>Fungi</taxon>
        <taxon>Dikarya</taxon>
        <taxon>Basidiomycota</taxon>
        <taxon>Agaricomycotina</taxon>
        <taxon>Agaricomycetes</taxon>
        <taxon>Agaricomycetidae</taxon>
        <taxon>Agaricales</taxon>
        <taxon>Pluteineae</taxon>
        <taxon>Amanitaceae</taxon>
        <taxon>Amanita</taxon>
    </lineage>
</organism>
<dbReference type="GO" id="GO:0004694">
    <property type="term" value="F:eukaryotic translation initiation factor 2alpha kinase activity"/>
    <property type="evidence" value="ECO:0007669"/>
    <property type="project" value="InterPro"/>
</dbReference>
<evidence type="ECO:0000256" key="7">
    <source>
        <dbReference type="ARBA" id="ARBA00037982"/>
    </source>
</evidence>
<feature type="compositionally biased region" description="Gly residues" evidence="14">
    <location>
        <begin position="701"/>
        <end position="713"/>
    </location>
</feature>
<reference evidence="17 18" key="1">
    <citation type="submission" date="2014-04" db="EMBL/GenBank/DDBJ databases">
        <title>Evolutionary Origins and Diversification of the Mycorrhizal Mutualists.</title>
        <authorList>
            <consortium name="DOE Joint Genome Institute"/>
            <consortium name="Mycorrhizal Genomics Consortium"/>
            <person name="Kohler A."/>
            <person name="Kuo A."/>
            <person name="Nagy L.G."/>
            <person name="Floudas D."/>
            <person name="Copeland A."/>
            <person name="Barry K.W."/>
            <person name="Cichocki N."/>
            <person name="Veneault-Fourrey C."/>
            <person name="LaButti K."/>
            <person name="Lindquist E.A."/>
            <person name="Lipzen A."/>
            <person name="Lundell T."/>
            <person name="Morin E."/>
            <person name="Murat C."/>
            <person name="Riley R."/>
            <person name="Ohm R."/>
            <person name="Sun H."/>
            <person name="Tunlid A."/>
            <person name="Henrissat B."/>
            <person name="Grigoriev I.V."/>
            <person name="Hibbett D.S."/>
            <person name="Martin F."/>
        </authorList>
    </citation>
    <scope>NUCLEOTIDE SEQUENCE [LARGE SCALE GENOMIC DNA]</scope>
    <source>
        <strain evidence="17 18">Koide BX008</strain>
    </source>
</reference>
<dbReference type="InterPro" id="IPR045864">
    <property type="entry name" value="aa-tRNA-synth_II/BPL/LPL"/>
</dbReference>
<feature type="active site" description="Proton acceptor" evidence="10">
    <location>
        <position position="798"/>
    </location>
</feature>
<keyword evidence="13" id="KW-0175">Coiled coil</keyword>
<evidence type="ECO:0000313" key="17">
    <source>
        <dbReference type="EMBL" id="KIL60768.1"/>
    </source>
</evidence>
<dbReference type="PANTHER" id="PTHR11042">
    <property type="entry name" value="EUKARYOTIC TRANSLATION INITIATION FACTOR 2-ALPHA KINASE EIF2-ALPHA KINASE -RELATED"/>
    <property type="match status" value="1"/>
</dbReference>
<feature type="compositionally biased region" description="Acidic residues" evidence="14">
    <location>
        <begin position="628"/>
        <end position="639"/>
    </location>
</feature>
<feature type="coiled-coil region" evidence="13">
    <location>
        <begin position="139"/>
        <end position="177"/>
    </location>
</feature>
<comment type="catalytic activity">
    <reaction evidence="9">
        <text>L-seryl-[protein] + ATP = O-phospho-L-seryl-[protein] + ADP + H(+)</text>
        <dbReference type="Rhea" id="RHEA:17989"/>
        <dbReference type="Rhea" id="RHEA-COMP:9863"/>
        <dbReference type="Rhea" id="RHEA-COMP:11604"/>
        <dbReference type="ChEBI" id="CHEBI:15378"/>
        <dbReference type="ChEBI" id="CHEBI:29999"/>
        <dbReference type="ChEBI" id="CHEBI:30616"/>
        <dbReference type="ChEBI" id="CHEBI:83421"/>
        <dbReference type="ChEBI" id="CHEBI:456216"/>
        <dbReference type="EC" id="2.7.11.1"/>
    </reaction>
</comment>
<dbReference type="CDD" id="cd14046">
    <property type="entry name" value="STKc_EIF2AK4_GCN2_rpt2"/>
    <property type="match status" value="1"/>
</dbReference>
<dbReference type="PROSITE" id="PS50908">
    <property type="entry name" value="RWD"/>
    <property type="match status" value="1"/>
</dbReference>
<evidence type="ECO:0000256" key="13">
    <source>
        <dbReference type="SAM" id="Coils"/>
    </source>
</evidence>
<dbReference type="Pfam" id="PF05773">
    <property type="entry name" value="RWD"/>
    <property type="match status" value="1"/>
</dbReference>
<dbReference type="InterPro" id="IPR016135">
    <property type="entry name" value="UBQ-conjugating_enzyme/RWD"/>
</dbReference>
<dbReference type="InterPro" id="IPR016255">
    <property type="entry name" value="Gcn2"/>
</dbReference>
<dbReference type="Pfam" id="PF00069">
    <property type="entry name" value="Pkinase"/>
    <property type="match status" value="3"/>
</dbReference>
<evidence type="ECO:0000256" key="12">
    <source>
        <dbReference type="PROSITE-ProRule" id="PRU10141"/>
    </source>
</evidence>
<evidence type="ECO:0000256" key="1">
    <source>
        <dbReference type="ARBA" id="ARBA00012513"/>
    </source>
</evidence>
<evidence type="ECO:0000256" key="4">
    <source>
        <dbReference type="ARBA" id="ARBA00022741"/>
    </source>
</evidence>
<feature type="binding site" evidence="12">
    <location>
        <position position="582"/>
    </location>
    <ligand>
        <name>ATP</name>
        <dbReference type="ChEBI" id="CHEBI:30616"/>
    </ligand>
</feature>
<evidence type="ECO:0000256" key="10">
    <source>
        <dbReference type="PIRSR" id="PIRSR000660-1"/>
    </source>
</evidence>
<dbReference type="InParanoid" id="A0A0C2WWN6"/>
<dbReference type="InterPro" id="IPR000719">
    <property type="entry name" value="Prot_kinase_dom"/>
</dbReference>
<dbReference type="SMART" id="SM00591">
    <property type="entry name" value="RWD"/>
    <property type="match status" value="1"/>
</dbReference>
<dbReference type="SMART" id="SM00220">
    <property type="entry name" value="S_TKc"/>
    <property type="match status" value="1"/>
</dbReference>
<dbReference type="Gene3D" id="3.30.930.10">
    <property type="entry name" value="Bira Bifunctional Protein, Domain 2"/>
    <property type="match status" value="1"/>
</dbReference>
<dbReference type="SUPFAM" id="SSF54495">
    <property type="entry name" value="UBC-like"/>
    <property type="match status" value="1"/>
</dbReference>
<dbReference type="FunCoup" id="A0A0C2WWN6">
    <property type="interactions" value="605"/>
</dbReference>
<keyword evidence="5" id="KW-0418">Kinase</keyword>
<feature type="region of interest" description="Disordered" evidence="14">
    <location>
        <begin position="683"/>
        <end position="720"/>
    </location>
</feature>
<name>A0A0C2WWN6_AMAMK</name>
<dbReference type="GO" id="GO:0005829">
    <property type="term" value="C:cytosol"/>
    <property type="evidence" value="ECO:0007669"/>
    <property type="project" value="TreeGrafter"/>
</dbReference>
<dbReference type="EMBL" id="KN818293">
    <property type="protein sequence ID" value="KIL60768.1"/>
    <property type="molecule type" value="Genomic_DNA"/>
</dbReference>
<dbReference type="OrthoDB" id="341578at2759"/>
<dbReference type="InterPro" id="IPR011009">
    <property type="entry name" value="Kinase-like_dom_sf"/>
</dbReference>